<evidence type="ECO:0000256" key="2">
    <source>
        <dbReference type="ARBA" id="ARBA00012725"/>
    </source>
</evidence>
<evidence type="ECO:0000256" key="7">
    <source>
        <dbReference type="ARBA" id="ARBA00032543"/>
    </source>
</evidence>
<dbReference type="InterPro" id="IPR013792">
    <property type="entry name" value="RNA3'P_cycl/enolpyr_Trfase_a/b"/>
</dbReference>
<dbReference type="InterPro" id="IPR036553">
    <property type="entry name" value="RPTC_insert"/>
</dbReference>
<name>A0AAD9L6H2_RIDPI</name>
<dbReference type="InterPro" id="IPR017770">
    <property type="entry name" value="RNA3'_term_phos_cyc_type_1"/>
</dbReference>
<dbReference type="GO" id="GO:0006396">
    <property type="term" value="P:RNA processing"/>
    <property type="evidence" value="ECO:0007669"/>
    <property type="project" value="InterPro"/>
</dbReference>
<dbReference type="SUPFAM" id="SSF52913">
    <property type="entry name" value="RNA 3'-terminal phosphate cyclase, RPTC, insert domain"/>
    <property type="match status" value="1"/>
</dbReference>
<dbReference type="InterPro" id="IPR037136">
    <property type="entry name" value="RNA3'_phos_cyclase_dom_sf"/>
</dbReference>
<evidence type="ECO:0000313" key="13">
    <source>
        <dbReference type="EMBL" id="KAK2183330.1"/>
    </source>
</evidence>
<dbReference type="EC" id="6.5.1.4" evidence="2"/>
<keyword evidence="14" id="KW-1185">Reference proteome</keyword>
<dbReference type="Gene3D" id="3.30.360.20">
    <property type="entry name" value="RNA 3'-terminal phosphate cyclase, insert domain"/>
    <property type="match status" value="1"/>
</dbReference>
<dbReference type="Pfam" id="PF05189">
    <property type="entry name" value="RTC_insert"/>
    <property type="match status" value="1"/>
</dbReference>
<proteinExistence type="inferred from homology"/>
<dbReference type="Pfam" id="PF01137">
    <property type="entry name" value="RTC"/>
    <property type="match status" value="1"/>
</dbReference>
<reference evidence="13" key="1">
    <citation type="journal article" date="2023" name="Mol. Biol. Evol.">
        <title>Third-Generation Sequencing Reveals the Adaptive Role of the Epigenome in Three Deep-Sea Polychaetes.</title>
        <authorList>
            <person name="Perez M."/>
            <person name="Aroh O."/>
            <person name="Sun Y."/>
            <person name="Lan Y."/>
            <person name="Juniper S.K."/>
            <person name="Young C.R."/>
            <person name="Angers B."/>
            <person name="Qian P.Y."/>
        </authorList>
    </citation>
    <scope>NUCLEOTIDE SEQUENCE</scope>
    <source>
        <strain evidence="13">R07B-5</strain>
    </source>
</reference>
<dbReference type="NCBIfam" id="TIGR03399">
    <property type="entry name" value="RNA_3prim_cycl"/>
    <property type="match status" value="1"/>
</dbReference>
<evidence type="ECO:0000256" key="9">
    <source>
        <dbReference type="PIRSR" id="PIRSR005378-1"/>
    </source>
</evidence>
<protein>
    <recommendedName>
        <fullName evidence="3">RNA 3'-terminal phosphate cyclase</fullName>
        <ecNumber evidence="2">6.5.1.4</ecNumber>
    </recommendedName>
    <alternativeName>
        <fullName evidence="7">RNA terminal phosphate cyclase domain-containing protein 1</fullName>
    </alternativeName>
</protein>
<dbReference type="InterPro" id="IPR000228">
    <property type="entry name" value="RNA3'_term_phos_cyc"/>
</dbReference>
<gene>
    <name evidence="13" type="ORF">NP493_315g03064</name>
</gene>
<feature type="binding site" evidence="10">
    <location>
        <begin position="296"/>
        <end position="300"/>
    </location>
    <ligand>
        <name>ATP</name>
        <dbReference type="ChEBI" id="CHEBI:30616"/>
    </ligand>
</feature>
<accession>A0AAD9L6H2</accession>
<evidence type="ECO:0000256" key="6">
    <source>
        <dbReference type="ARBA" id="ARBA00024481"/>
    </source>
</evidence>
<evidence type="ECO:0000256" key="4">
    <source>
        <dbReference type="ARBA" id="ARBA00022598"/>
    </source>
</evidence>
<comment type="caution">
    <text evidence="13">The sequence shown here is derived from an EMBL/GenBank/DDBJ whole genome shotgun (WGS) entry which is preliminary data.</text>
</comment>
<evidence type="ECO:0000259" key="12">
    <source>
        <dbReference type="Pfam" id="PF05189"/>
    </source>
</evidence>
<organism evidence="13 14">
    <name type="scientific">Ridgeia piscesae</name>
    <name type="common">Tubeworm</name>
    <dbReference type="NCBI Taxonomy" id="27915"/>
    <lineage>
        <taxon>Eukaryota</taxon>
        <taxon>Metazoa</taxon>
        <taxon>Spiralia</taxon>
        <taxon>Lophotrochozoa</taxon>
        <taxon>Annelida</taxon>
        <taxon>Polychaeta</taxon>
        <taxon>Sedentaria</taxon>
        <taxon>Canalipalpata</taxon>
        <taxon>Sabellida</taxon>
        <taxon>Siboglinidae</taxon>
        <taxon>Ridgeia</taxon>
    </lineage>
</organism>
<evidence type="ECO:0000259" key="11">
    <source>
        <dbReference type="Pfam" id="PF01137"/>
    </source>
</evidence>
<dbReference type="HAMAP" id="MF_00200">
    <property type="entry name" value="RTC"/>
    <property type="match status" value="1"/>
</dbReference>
<dbReference type="EMBL" id="JAODUO010000315">
    <property type="protein sequence ID" value="KAK2183330.1"/>
    <property type="molecule type" value="Genomic_DNA"/>
</dbReference>
<dbReference type="AlphaFoldDB" id="A0AAD9L6H2"/>
<comment type="function">
    <text evidence="8">Catalyzes the conversion of 3'-phosphate to a 2',3'-cyclic phosphodiester at the end of RNA. The mechanism of action of the enzyme occurs in 3 steps: (A) adenylation of the enzyme by ATP; (B) transfer of adenylate to an RNA-N3'P to produce RNA-N3'PP5'A; (C) and attack of the adjacent 2'-hydroxyl on the 3'-phosphorus in the diester linkage to produce the cyclic end product. Likely functions in some aspects of cellular RNA processing. Function plays an important role in regulating axon regeneration by inhibiting central nervous system (CNS) axon regeneration following optic nerve injury.</text>
</comment>
<evidence type="ECO:0000256" key="3">
    <source>
        <dbReference type="ARBA" id="ARBA00021428"/>
    </source>
</evidence>
<evidence type="ECO:0000313" key="14">
    <source>
        <dbReference type="Proteomes" id="UP001209878"/>
    </source>
</evidence>
<dbReference type="GO" id="GO:0005524">
    <property type="term" value="F:ATP binding"/>
    <property type="evidence" value="ECO:0007669"/>
    <property type="project" value="UniProtKB-KW"/>
</dbReference>
<evidence type="ECO:0000256" key="10">
    <source>
        <dbReference type="PIRSR" id="PIRSR005378-2"/>
    </source>
</evidence>
<dbReference type="SUPFAM" id="SSF55205">
    <property type="entry name" value="EPT/RTPC-like"/>
    <property type="match status" value="2"/>
</dbReference>
<dbReference type="PANTHER" id="PTHR11096">
    <property type="entry name" value="RNA 3' TERMINAL PHOSPHATE CYCLASE"/>
    <property type="match status" value="1"/>
</dbReference>
<feature type="binding site" evidence="10">
    <location>
        <position position="106"/>
    </location>
    <ligand>
        <name>ATP</name>
        <dbReference type="ChEBI" id="CHEBI:30616"/>
    </ligand>
</feature>
<evidence type="ECO:0000256" key="1">
    <source>
        <dbReference type="ARBA" id="ARBA00009206"/>
    </source>
</evidence>
<dbReference type="InterPro" id="IPR023797">
    <property type="entry name" value="RNA3'_phos_cyclase_dom"/>
</dbReference>
<dbReference type="PANTHER" id="PTHR11096:SF0">
    <property type="entry name" value="RNA 3'-TERMINAL PHOSPHATE CYCLASE"/>
    <property type="match status" value="1"/>
</dbReference>
<keyword evidence="5 10" id="KW-0547">Nucleotide-binding</keyword>
<evidence type="ECO:0000256" key="8">
    <source>
        <dbReference type="ARBA" id="ARBA00045867"/>
    </source>
</evidence>
<dbReference type="GO" id="GO:0005634">
    <property type="term" value="C:nucleus"/>
    <property type="evidence" value="ECO:0007669"/>
    <property type="project" value="TreeGrafter"/>
</dbReference>
<feature type="domain" description="RNA 3'-terminal phosphate cyclase" evidence="11">
    <location>
        <begin position="14"/>
        <end position="336"/>
    </location>
</feature>
<dbReference type="PROSITE" id="PS01287">
    <property type="entry name" value="RTC"/>
    <property type="match status" value="1"/>
</dbReference>
<comment type="catalytic activity">
    <reaction evidence="6">
        <text>a 3'-end 3'-phospho-ribonucleotide-RNA + ATP = a 3'-end 2',3'-cyclophospho-ribonucleotide-RNA + AMP + diphosphate</text>
        <dbReference type="Rhea" id="RHEA:23976"/>
        <dbReference type="Rhea" id="RHEA-COMP:10463"/>
        <dbReference type="Rhea" id="RHEA-COMP:10464"/>
        <dbReference type="ChEBI" id="CHEBI:30616"/>
        <dbReference type="ChEBI" id="CHEBI:33019"/>
        <dbReference type="ChEBI" id="CHEBI:83062"/>
        <dbReference type="ChEBI" id="CHEBI:83064"/>
        <dbReference type="ChEBI" id="CHEBI:456215"/>
        <dbReference type="EC" id="6.5.1.4"/>
    </reaction>
</comment>
<keyword evidence="10" id="KW-0067">ATP-binding</keyword>
<keyword evidence="4" id="KW-0436">Ligase</keyword>
<evidence type="ECO:0000256" key="5">
    <source>
        <dbReference type="ARBA" id="ARBA00022741"/>
    </source>
</evidence>
<feature type="domain" description="RNA 3'-terminal phosphate cyclase insert" evidence="12">
    <location>
        <begin position="186"/>
        <end position="287"/>
    </location>
</feature>
<dbReference type="Proteomes" id="UP001209878">
    <property type="component" value="Unassembled WGS sequence"/>
</dbReference>
<dbReference type="Gene3D" id="3.65.10.20">
    <property type="entry name" value="RNA 3'-terminal phosphate cyclase domain"/>
    <property type="match status" value="1"/>
</dbReference>
<dbReference type="PIRSF" id="PIRSF005378">
    <property type="entry name" value="RNA3'_term_phos_cycl_euk"/>
    <property type="match status" value="1"/>
</dbReference>
<dbReference type="InterPro" id="IPR013791">
    <property type="entry name" value="RNA3'-term_phos_cycl_insert"/>
</dbReference>
<dbReference type="GO" id="GO:0003963">
    <property type="term" value="F:RNA-3'-phosphate cyclase activity"/>
    <property type="evidence" value="ECO:0007669"/>
    <property type="project" value="UniProtKB-EC"/>
</dbReference>
<dbReference type="InterPro" id="IPR020719">
    <property type="entry name" value="RNA3'_term_phos_cycl-like_CS"/>
</dbReference>
<dbReference type="FunFam" id="3.30.360.20:FF:000002">
    <property type="entry name" value="RNA terminal phosphate cyclase-like 1"/>
    <property type="match status" value="1"/>
</dbReference>
<comment type="similarity">
    <text evidence="1">Belongs to the RNA 3'-terminal cyclase family. Type 1 subfamily.</text>
</comment>
<feature type="active site" description="Tele-AMP-histidine intermediate" evidence="9">
    <location>
        <position position="322"/>
    </location>
</feature>
<sequence length="344" mass="36696">MTTSRSVIRIDGSYLEGGGQILRIASALSCVTKQPLTVDKIRAGRSKPGLRAQHLVGLQLINDLCQGQLEGDEQGSTEITLFAENITSGSFMVDVKTAGSVCLLMQSSLPCILYASGPVSLTLKGGTNADMAPQIDFQTMVLRPVMERFGVKFDCEIIKRGYFPKGGGEVVVKCSPVKSLQPIDMTEFGSVTKTYGRAFVAGNIPMRVAHTMARVAEDLLRQQYPEVPLNIEVVKEPDHKAVGNGTGIILVTETSTGCLLAGSALGRRGVPAEEVGASAANELLQNLSTGACADQHLQDQLVIFMALAQGKSRVKCGEITLHTKTAIAIAEQLTKVSNLWDGFS</sequence>